<protein>
    <recommendedName>
        <fullName evidence="2">Chromatin assembly factor 1 subunit Cac1-like C-terminal domain-containing protein</fullName>
    </recommendedName>
</protein>
<evidence type="ECO:0000313" key="3">
    <source>
        <dbReference type="EMBL" id="OCL04845.1"/>
    </source>
</evidence>
<proteinExistence type="predicted"/>
<evidence type="ECO:0000256" key="1">
    <source>
        <dbReference type="SAM" id="MobiDB-lite"/>
    </source>
</evidence>
<organism evidence="3 4">
    <name type="scientific">Glonium stellatum</name>
    <dbReference type="NCBI Taxonomy" id="574774"/>
    <lineage>
        <taxon>Eukaryota</taxon>
        <taxon>Fungi</taxon>
        <taxon>Dikarya</taxon>
        <taxon>Ascomycota</taxon>
        <taxon>Pezizomycotina</taxon>
        <taxon>Dothideomycetes</taxon>
        <taxon>Pleosporomycetidae</taxon>
        <taxon>Gloniales</taxon>
        <taxon>Gloniaceae</taxon>
        <taxon>Glonium</taxon>
    </lineage>
</organism>
<dbReference type="InterPro" id="IPR048800">
    <property type="entry name" value="Cac1-like_C"/>
</dbReference>
<feature type="region of interest" description="Disordered" evidence="1">
    <location>
        <begin position="1"/>
        <end position="23"/>
    </location>
</feature>
<name>A0A8E2EUF4_9PEZI</name>
<dbReference type="AlphaFoldDB" id="A0A8E2EUF4"/>
<sequence>MRAAPPAKDAVGGPTAAGLMFPPRLPLTSRPNCMVNGMINTLNGSSSSSSSGGGGGADSKGSKLLLGAVAAAGSSKAAKLPKRMVPSEQLQEFKDAIQGSDLTKLALVEALKKRFPKLPKDVINNTLSNVAARVGAKELSLSLSPL</sequence>
<keyword evidence="4" id="KW-1185">Reference proteome</keyword>
<dbReference type="OrthoDB" id="79480at2759"/>
<accession>A0A8E2EUF4</accession>
<evidence type="ECO:0000259" key="2">
    <source>
        <dbReference type="Pfam" id="PF21796"/>
    </source>
</evidence>
<feature type="domain" description="Chromatin assembly factor 1 subunit Cac1-like C-terminal" evidence="2">
    <location>
        <begin position="90"/>
        <end position="137"/>
    </location>
</feature>
<dbReference type="EMBL" id="KV750420">
    <property type="protein sequence ID" value="OCL04845.1"/>
    <property type="molecule type" value="Genomic_DNA"/>
</dbReference>
<gene>
    <name evidence="3" type="ORF">AOQ84DRAFT_441833</name>
</gene>
<dbReference type="Pfam" id="PF21796">
    <property type="entry name" value="Cac1_C"/>
    <property type="match status" value="1"/>
</dbReference>
<dbReference type="Proteomes" id="UP000250140">
    <property type="component" value="Unassembled WGS sequence"/>
</dbReference>
<feature type="region of interest" description="Disordered" evidence="1">
    <location>
        <begin position="39"/>
        <end position="59"/>
    </location>
</feature>
<reference evidence="3 4" key="1">
    <citation type="journal article" date="2016" name="Nat. Commun.">
        <title>Ectomycorrhizal ecology is imprinted in the genome of the dominant symbiotic fungus Cenococcum geophilum.</title>
        <authorList>
            <consortium name="DOE Joint Genome Institute"/>
            <person name="Peter M."/>
            <person name="Kohler A."/>
            <person name="Ohm R.A."/>
            <person name="Kuo A."/>
            <person name="Krutzmann J."/>
            <person name="Morin E."/>
            <person name="Arend M."/>
            <person name="Barry K.W."/>
            <person name="Binder M."/>
            <person name="Choi C."/>
            <person name="Clum A."/>
            <person name="Copeland A."/>
            <person name="Grisel N."/>
            <person name="Haridas S."/>
            <person name="Kipfer T."/>
            <person name="LaButti K."/>
            <person name="Lindquist E."/>
            <person name="Lipzen A."/>
            <person name="Maire R."/>
            <person name="Meier B."/>
            <person name="Mihaltcheva S."/>
            <person name="Molinier V."/>
            <person name="Murat C."/>
            <person name="Poggeler S."/>
            <person name="Quandt C.A."/>
            <person name="Sperisen C."/>
            <person name="Tritt A."/>
            <person name="Tisserant E."/>
            <person name="Crous P.W."/>
            <person name="Henrissat B."/>
            <person name="Nehls U."/>
            <person name="Egli S."/>
            <person name="Spatafora J.W."/>
            <person name="Grigoriev I.V."/>
            <person name="Martin F.M."/>
        </authorList>
    </citation>
    <scope>NUCLEOTIDE SEQUENCE [LARGE SCALE GENOMIC DNA]</scope>
    <source>
        <strain evidence="3 4">CBS 207.34</strain>
    </source>
</reference>
<evidence type="ECO:0000313" key="4">
    <source>
        <dbReference type="Proteomes" id="UP000250140"/>
    </source>
</evidence>